<evidence type="ECO:0000259" key="1">
    <source>
        <dbReference type="Pfam" id="PF19809"/>
    </source>
</evidence>
<evidence type="ECO:0000313" key="2">
    <source>
        <dbReference type="EMBL" id="ADR01092.1"/>
    </source>
</evidence>
<dbReference type="AlphaFoldDB" id="E5DUI8"/>
<feature type="domain" description="DUF6292" evidence="1">
    <location>
        <begin position="20"/>
        <end position="101"/>
    </location>
</feature>
<accession>E5DUI8</accession>
<dbReference type="EMBL" id="GU564398">
    <property type="protein sequence ID" value="ADR01092.1"/>
    <property type="molecule type" value="Genomic_DNA"/>
</dbReference>
<proteinExistence type="predicted"/>
<reference evidence="2" key="1">
    <citation type="journal article" date="2010" name="Mol. Biosyst.">
        <title>Moving posttranslational modifications forward to biosynthesize the glycosylated thiopeptide nocathiacin I in Nocardia sp. ATCC202099.</title>
        <authorList>
            <person name="Ding Y."/>
            <person name="Yu Y."/>
            <person name="Pan H."/>
            <person name="Guo H."/>
            <person name="Li Y."/>
            <person name="Liu W."/>
        </authorList>
    </citation>
    <scope>NUCLEOTIDE SEQUENCE</scope>
    <source>
        <strain evidence="2">ATCC 202099</strain>
    </source>
</reference>
<protein>
    <submittedName>
        <fullName evidence="2">Noc2</fullName>
    </submittedName>
</protein>
<organism evidence="2">
    <name type="scientific">Nocardia sp. ATCC 202099</name>
    <dbReference type="NCBI Taxonomy" id="930400"/>
    <lineage>
        <taxon>Bacteria</taxon>
        <taxon>Bacillati</taxon>
        <taxon>Actinomycetota</taxon>
        <taxon>Actinomycetes</taxon>
        <taxon>Mycobacteriales</taxon>
        <taxon>Nocardiaceae</taxon>
        <taxon>Nocardia</taxon>
    </lineage>
</organism>
<gene>
    <name evidence="2" type="primary">noc2</name>
</gene>
<dbReference type="Pfam" id="PF19809">
    <property type="entry name" value="DUF6292"/>
    <property type="match status" value="1"/>
</dbReference>
<name>E5DUI8_9NOCA</name>
<dbReference type="InterPro" id="IPR046259">
    <property type="entry name" value="DUF6292"/>
</dbReference>
<sequence>MITSTLDVNDPAVERNLGEYVAAVGDAVGAGPAASAVDLGPPVSVYLAVDQRIAGRDAALLWSERHGWSVATESHPALTVLGYLGPDLLPPPNAVARFLADAVRGLPLRIEPPHPRSTDLDRRLVAYLPAGLRDLCPLPRSAERPVAATGGGR</sequence>